<proteinExistence type="predicted"/>
<feature type="region of interest" description="Disordered" evidence="1">
    <location>
        <begin position="1"/>
        <end position="27"/>
    </location>
</feature>
<dbReference type="Proteomes" id="UP000091857">
    <property type="component" value="Chromosome 8"/>
</dbReference>
<evidence type="ECO:0000313" key="3">
    <source>
        <dbReference type="Proteomes" id="UP000091857"/>
    </source>
</evidence>
<gene>
    <name evidence="2" type="ORF">MANES_08G145600v8</name>
</gene>
<comment type="caution">
    <text evidence="2">The sequence shown here is derived from an EMBL/GenBank/DDBJ whole genome shotgun (WGS) entry which is preliminary data.</text>
</comment>
<sequence length="91" mass="10077">MMLSFHTSNRLSISQPTENSGASHFPVSSLITQRERWRREGECTSVTGISINGGLMNCNVTSSDLRSYIDGKGVGRSTTIEEQDKNITQIR</sequence>
<protein>
    <submittedName>
        <fullName evidence="2">Uncharacterized protein</fullName>
    </submittedName>
</protein>
<dbReference type="Gramene" id="Manes.08G145600.1.v8.1">
    <property type="protein sequence ID" value="Manes.08G145600.1.v8.1.CDS"/>
    <property type="gene ID" value="Manes.08G145600.v8.1"/>
</dbReference>
<feature type="compositionally biased region" description="Polar residues" evidence="1">
    <location>
        <begin position="1"/>
        <end position="22"/>
    </location>
</feature>
<evidence type="ECO:0000313" key="2">
    <source>
        <dbReference type="EMBL" id="OAY44385.1"/>
    </source>
</evidence>
<dbReference type="AlphaFoldDB" id="A0A2C9VGC7"/>
<evidence type="ECO:0000256" key="1">
    <source>
        <dbReference type="SAM" id="MobiDB-lite"/>
    </source>
</evidence>
<reference evidence="3" key="1">
    <citation type="journal article" date="2016" name="Nat. Biotechnol.">
        <title>Sequencing wild and cultivated cassava and related species reveals extensive interspecific hybridization and genetic diversity.</title>
        <authorList>
            <person name="Bredeson J.V."/>
            <person name="Lyons J.B."/>
            <person name="Prochnik S.E."/>
            <person name="Wu G.A."/>
            <person name="Ha C.M."/>
            <person name="Edsinger-Gonzales E."/>
            <person name="Grimwood J."/>
            <person name="Schmutz J."/>
            <person name="Rabbi I.Y."/>
            <person name="Egesi C."/>
            <person name="Nauluvula P."/>
            <person name="Lebot V."/>
            <person name="Ndunguru J."/>
            <person name="Mkamilo G."/>
            <person name="Bart R.S."/>
            <person name="Setter T.L."/>
            <person name="Gleadow R.M."/>
            <person name="Kulakow P."/>
            <person name="Ferguson M.E."/>
            <person name="Rounsley S."/>
            <person name="Rokhsar D.S."/>
        </authorList>
    </citation>
    <scope>NUCLEOTIDE SEQUENCE [LARGE SCALE GENOMIC DNA]</scope>
    <source>
        <strain evidence="3">cv. AM560-2</strain>
    </source>
</reference>
<dbReference type="EMBL" id="CM004394">
    <property type="protein sequence ID" value="OAY44385.1"/>
    <property type="molecule type" value="Genomic_DNA"/>
</dbReference>
<keyword evidence="3" id="KW-1185">Reference proteome</keyword>
<name>A0A2C9VGC7_MANES</name>
<organism evidence="2 3">
    <name type="scientific">Manihot esculenta</name>
    <name type="common">Cassava</name>
    <name type="synonym">Jatropha manihot</name>
    <dbReference type="NCBI Taxonomy" id="3983"/>
    <lineage>
        <taxon>Eukaryota</taxon>
        <taxon>Viridiplantae</taxon>
        <taxon>Streptophyta</taxon>
        <taxon>Embryophyta</taxon>
        <taxon>Tracheophyta</taxon>
        <taxon>Spermatophyta</taxon>
        <taxon>Magnoliopsida</taxon>
        <taxon>eudicotyledons</taxon>
        <taxon>Gunneridae</taxon>
        <taxon>Pentapetalae</taxon>
        <taxon>rosids</taxon>
        <taxon>fabids</taxon>
        <taxon>Malpighiales</taxon>
        <taxon>Euphorbiaceae</taxon>
        <taxon>Crotonoideae</taxon>
        <taxon>Manihoteae</taxon>
        <taxon>Manihot</taxon>
    </lineage>
</organism>
<accession>A0A2C9VGC7</accession>